<dbReference type="GO" id="GO:0003677">
    <property type="term" value="F:DNA binding"/>
    <property type="evidence" value="ECO:0007669"/>
    <property type="project" value="InterPro"/>
</dbReference>
<dbReference type="Gene3D" id="4.10.240.10">
    <property type="entry name" value="Zn(2)-C6 fungal-type DNA-binding domain"/>
    <property type="match status" value="1"/>
</dbReference>
<dbReference type="InterPro" id="IPR007219">
    <property type="entry name" value="XnlR_reg_dom"/>
</dbReference>
<dbReference type="GO" id="GO:0008270">
    <property type="term" value="F:zinc ion binding"/>
    <property type="evidence" value="ECO:0007669"/>
    <property type="project" value="InterPro"/>
</dbReference>
<accession>A0A0D2MVP1</accession>
<protein>
    <recommendedName>
        <fullName evidence="7">Zn(2)-C6 fungal-type domain-containing protein</fullName>
    </recommendedName>
</protein>
<keyword evidence="3" id="KW-0805">Transcription regulation</keyword>
<gene>
    <name evidence="8" type="ORF">HYPSUDRAFT_129696</name>
</gene>
<dbReference type="STRING" id="945553.A0A0D2MVP1"/>
<proteinExistence type="predicted"/>
<reference evidence="9" key="1">
    <citation type="submission" date="2014-04" db="EMBL/GenBank/DDBJ databases">
        <title>Evolutionary Origins and Diversification of the Mycorrhizal Mutualists.</title>
        <authorList>
            <consortium name="DOE Joint Genome Institute"/>
            <consortium name="Mycorrhizal Genomics Consortium"/>
            <person name="Kohler A."/>
            <person name="Kuo A."/>
            <person name="Nagy L.G."/>
            <person name="Floudas D."/>
            <person name="Copeland A."/>
            <person name="Barry K.W."/>
            <person name="Cichocki N."/>
            <person name="Veneault-Fourrey C."/>
            <person name="LaButti K."/>
            <person name="Lindquist E.A."/>
            <person name="Lipzen A."/>
            <person name="Lundell T."/>
            <person name="Morin E."/>
            <person name="Murat C."/>
            <person name="Riley R."/>
            <person name="Ohm R."/>
            <person name="Sun H."/>
            <person name="Tunlid A."/>
            <person name="Henrissat B."/>
            <person name="Grigoriev I.V."/>
            <person name="Hibbett D.S."/>
            <person name="Martin F."/>
        </authorList>
    </citation>
    <scope>NUCLEOTIDE SEQUENCE [LARGE SCALE GENOMIC DNA]</scope>
    <source>
        <strain evidence="9">FD-334 SS-4</strain>
    </source>
</reference>
<comment type="subcellular location">
    <subcellularLocation>
        <location evidence="1">Nucleus</location>
    </subcellularLocation>
</comment>
<dbReference type="SMART" id="SM00066">
    <property type="entry name" value="GAL4"/>
    <property type="match status" value="1"/>
</dbReference>
<dbReference type="InterPro" id="IPR050815">
    <property type="entry name" value="TF_fung"/>
</dbReference>
<keyword evidence="2" id="KW-0479">Metal-binding</keyword>
<dbReference type="GO" id="GO:0005634">
    <property type="term" value="C:nucleus"/>
    <property type="evidence" value="ECO:0007669"/>
    <property type="project" value="UniProtKB-SubCell"/>
</dbReference>
<evidence type="ECO:0000313" key="8">
    <source>
        <dbReference type="EMBL" id="KJA28048.1"/>
    </source>
</evidence>
<feature type="compositionally biased region" description="Low complexity" evidence="6">
    <location>
        <begin position="138"/>
        <end position="149"/>
    </location>
</feature>
<dbReference type="GO" id="GO:0006351">
    <property type="term" value="P:DNA-templated transcription"/>
    <property type="evidence" value="ECO:0007669"/>
    <property type="project" value="InterPro"/>
</dbReference>
<evidence type="ECO:0000256" key="1">
    <source>
        <dbReference type="ARBA" id="ARBA00004123"/>
    </source>
</evidence>
<evidence type="ECO:0000256" key="6">
    <source>
        <dbReference type="SAM" id="MobiDB-lite"/>
    </source>
</evidence>
<dbReference type="PROSITE" id="PS00463">
    <property type="entry name" value="ZN2_CY6_FUNGAL_1"/>
    <property type="match status" value="1"/>
</dbReference>
<dbReference type="EMBL" id="KN817522">
    <property type="protein sequence ID" value="KJA28048.1"/>
    <property type="molecule type" value="Genomic_DNA"/>
</dbReference>
<dbReference type="InterPro" id="IPR001138">
    <property type="entry name" value="Zn2Cys6_DnaBD"/>
</dbReference>
<dbReference type="OrthoDB" id="2309723at2759"/>
<dbReference type="PANTHER" id="PTHR47338:SF29">
    <property type="entry name" value="ZN(2)-C6 FUNGAL-TYPE DOMAIN-CONTAINING PROTEIN"/>
    <property type="match status" value="1"/>
</dbReference>
<dbReference type="GO" id="GO:0000981">
    <property type="term" value="F:DNA-binding transcription factor activity, RNA polymerase II-specific"/>
    <property type="evidence" value="ECO:0007669"/>
    <property type="project" value="InterPro"/>
</dbReference>
<dbReference type="SUPFAM" id="SSF57701">
    <property type="entry name" value="Zn2/Cys6 DNA-binding domain"/>
    <property type="match status" value="1"/>
</dbReference>
<evidence type="ECO:0000313" key="9">
    <source>
        <dbReference type="Proteomes" id="UP000054270"/>
    </source>
</evidence>
<evidence type="ECO:0000256" key="4">
    <source>
        <dbReference type="ARBA" id="ARBA00023163"/>
    </source>
</evidence>
<dbReference type="OMA" id="PDDCEYA"/>
<feature type="compositionally biased region" description="Low complexity" evidence="6">
    <location>
        <begin position="113"/>
        <end position="124"/>
    </location>
</feature>
<dbReference type="AlphaFoldDB" id="A0A0D2MVP1"/>
<dbReference type="InterPro" id="IPR036864">
    <property type="entry name" value="Zn2-C6_fun-type_DNA-bd_sf"/>
</dbReference>
<name>A0A0D2MVP1_HYPSF</name>
<dbReference type="Proteomes" id="UP000054270">
    <property type="component" value="Unassembled WGS sequence"/>
</dbReference>
<keyword evidence="9" id="KW-1185">Reference proteome</keyword>
<dbReference type="Pfam" id="PF00172">
    <property type="entry name" value="Zn_clus"/>
    <property type="match status" value="1"/>
</dbReference>
<feature type="domain" description="Zn(2)-C6 fungal-type" evidence="7">
    <location>
        <begin position="10"/>
        <end position="42"/>
    </location>
</feature>
<dbReference type="CDD" id="cd12148">
    <property type="entry name" value="fungal_TF_MHR"/>
    <property type="match status" value="1"/>
</dbReference>
<evidence type="ECO:0000259" key="7">
    <source>
        <dbReference type="PROSITE" id="PS50048"/>
    </source>
</evidence>
<keyword evidence="4" id="KW-0804">Transcription</keyword>
<keyword evidence="5" id="KW-0539">Nucleus</keyword>
<sequence>MVRPLKRGKACMSCRFLKIKCDGAKPICGPCQMHPRDDECEYADGPGRSRTKVLEDTVSRLEARLLELENPESSTPSVLLHDPYHTLKAQRLSKSPPPHTAEAPLIFPPLSPFSPTSTTSSLPSGRRRKTLTPMEPNTELLGSSGSSTSPVRYSIPIPYLGLEEPSLNILQGSLDQFIPHAQQFGFFMHIPTFRRSTLLAFPLGHPTRPTPGLVSVVHLLGTHFSQPESLLGQEVPLLTRAVQNVAMDLFGSHPNKLLHTLQAHVLLAYYFLRTGSLLEAKCRVGTAVALALGAGLHKIRSTNMAAPATLGLIQDQPFMLPLPTDALQEAERINGFWTVLVLHKFITVALESPSQVCGALEAPGMKIDTPWPIDMDHFEEGILPLDLRGNSTVRAFLNGHPGDGDSYTTLTTKAAILFHRAAHLTGQWSPTMTPRDQAAYDAAAKSVNTLIEAFRAKLAPISAYDTHDPVIRNILLTHALVDAASIKLHWIFAYAYSASKQICLTAARNMVNYGDLNLQEMGHMNPIMGNLWMTACLVFIDEISRTRQMKTTWPEAAAVEDELMESYRNGLTALSLFSQDSPLMRA</sequence>
<evidence type="ECO:0000256" key="3">
    <source>
        <dbReference type="ARBA" id="ARBA00023015"/>
    </source>
</evidence>
<dbReference type="PANTHER" id="PTHR47338">
    <property type="entry name" value="ZN(II)2CYS6 TRANSCRIPTION FACTOR (EUROFUNG)-RELATED"/>
    <property type="match status" value="1"/>
</dbReference>
<evidence type="ECO:0000256" key="2">
    <source>
        <dbReference type="ARBA" id="ARBA00022723"/>
    </source>
</evidence>
<feature type="region of interest" description="Disordered" evidence="6">
    <location>
        <begin position="90"/>
        <end position="149"/>
    </location>
</feature>
<organism evidence="8 9">
    <name type="scientific">Hypholoma sublateritium (strain FD-334 SS-4)</name>
    <dbReference type="NCBI Taxonomy" id="945553"/>
    <lineage>
        <taxon>Eukaryota</taxon>
        <taxon>Fungi</taxon>
        <taxon>Dikarya</taxon>
        <taxon>Basidiomycota</taxon>
        <taxon>Agaricomycotina</taxon>
        <taxon>Agaricomycetes</taxon>
        <taxon>Agaricomycetidae</taxon>
        <taxon>Agaricales</taxon>
        <taxon>Agaricineae</taxon>
        <taxon>Strophariaceae</taxon>
        <taxon>Hypholoma</taxon>
    </lineage>
</organism>
<dbReference type="Pfam" id="PF04082">
    <property type="entry name" value="Fungal_trans"/>
    <property type="match status" value="1"/>
</dbReference>
<evidence type="ECO:0000256" key="5">
    <source>
        <dbReference type="ARBA" id="ARBA00023242"/>
    </source>
</evidence>
<dbReference type="PROSITE" id="PS50048">
    <property type="entry name" value="ZN2_CY6_FUNGAL_2"/>
    <property type="match status" value="1"/>
</dbReference>
<dbReference type="CDD" id="cd00067">
    <property type="entry name" value="GAL4"/>
    <property type="match status" value="1"/>
</dbReference>